<keyword evidence="3" id="KW-0433">Leucine-rich repeat</keyword>
<dbReference type="Gene3D" id="1.20.58.360">
    <property type="entry name" value="Shigella T3SS effector IpaH defines"/>
    <property type="match status" value="1"/>
</dbReference>
<dbReference type="PROSITE" id="PS51450">
    <property type="entry name" value="LRR"/>
    <property type="match status" value="1"/>
</dbReference>
<dbReference type="InterPro" id="IPR001611">
    <property type="entry name" value="Leu-rich_rpt"/>
</dbReference>
<gene>
    <name evidence="9" type="ORF">F0169_02760</name>
</gene>
<dbReference type="InterPro" id="IPR032675">
    <property type="entry name" value="LRR_dom_sf"/>
</dbReference>
<feature type="region of interest" description="Disordered" evidence="7">
    <location>
        <begin position="539"/>
        <end position="558"/>
    </location>
</feature>
<keyword evidence="10" id="KW-1185">Reference proteome</keyword>
<evidence type="ECO:0000256" key="6">
    <source>
        <dbReference type="PROSITE-ProRule" id="PRU01398"/>
    </source>
</evidence>
<keyword evidence="6" id="KW-0964">Secreted</keyword>
<evidence type="ECO:0000313" key="10">
    <source>
        <dbReference type="Proteomes" id="UP000326112"/>
    </source>
</evidence>
<sequence>MSAVQLVSPTAADDKNLHFEVISQALPAWITQASPQRMNALKAAKKTIPAGYRTHSPHHQALKTAIAQQWQTHNAVDKQLNHLQGIDTFAEVLLKQALKAQYGIEEDVRETFLKLFTPTGELVKGVKIRTVSLLHAALHNFAAAENFTIDSAFITRPDAQGRFDVKHIKHRITVGQFKTLVRKLDIGARYQQHLEEQLGLKQPVVQGVLRARVILGQQAAFRAAIHSAVLMGHIDAATHGMLPGLIDSLPGLTLNRLPVRCHDLVMMDTVLTGIVLIAPDLERSRQSAPIVVYIPDDPEHPLKQYADTEAFVQELTRQLRESEYQQFFCRFVPHASRGSFLAKLNERLSKVTWHARQPLDPLPSWRATPLAKPALQLGPRAISAGLWNHLYQQKLNLLLNDSREIAVATAYADRMERWAWWDNLEHILDEIFQVALLVATPFVPVLGPLMLAYSAWQLADEVFEGLLDWAQGHSIEAIEHAVGVAQSIVQLGLFGIGAQLGELAKLKVSDFVDGLIAVRLPSGQQRLWNPDLSPYRQTARVPTAGSKADTDGFHSRDGKKTMRLEDHHYEISKDPDSGQHRVVHPQRPEAYQPQVFSNGEGTLVHEGEEPLRWDATRLMQRLTPATADLAPAQLQQIRDTSGTGTRELQRIYVENTELPPLLADTLERFELRREVTRLVARVRSGEPTGEADNWTTQFVTELAGWPASKAIEVFAADDLSGDPMRYGAKDADALHTLQTSLADVQAGRLPEKLVAFLSAPELEDMLATAPPSEATERVQAVRDQLADSLDTQQGTLFDHLYLIAQATGDAHAQLLREHFPELPDALARTLLSRARPNERQIMTDERRVPLRLTHLARELAFETRAAHAYEGLYPDVPPSADTEHLLLNALRLHTDTFGDLRISVYNASTRGSLRCRVGPSDASTSKVLLLMPNGRYALPDAPLQTFDLYEAALRVLPEAQLTALGYQPGEGQALAQWLKAKLLPPAERRTALAQPPVLPVVQRETQLLLQRPRFKALRQLFSRGRSVTARIKRLYPRMTDEQAQSYAVLMSTPDGLITLETFEAEKRKLLHDLDEWMLTPTASNNQAEATAERLFRVDISAKLRECWEQQSQHYRSDYGDPIVGRKLDFSGQAIHGYFKHFPRLKADFGHVTSLNMTDAGMLDTDAVFLHNFPNLFSLDLTGNRLTQLPAALSEMPKLGLLGLAENPIRWTEQSLAQVKHFNHLRVLIMSSNPHLLVPPDVSRMPELQVLVLNNTGIRDWPAGLFEFPRAYAFTLDIRNTQVAQLPPVEPGSWEAQVVVRARLDRRKLDFDSENLMVNLRKASGLDPYRTYPPRGETDSLFWLEGRTPEQQELYQQRWDELEAEHGSQGFFEVIQSLKLEEVGAQTPEDASLYRLNRTEMSLNVLRMLEAMHGDDGLRERLFSMASTPFSCADAGAQIFNAMGVEVLVFEAYRDATPQNLGPALARLAKQKSRLHQLNRIAQDDVRNRLAPINSGGQGLRLYTEIVDGLPGTVDEVEVYAAYQTALKARLDLPWLADHMAYRITARVSVEQINQACDTVLALEQGDGLVNQMLEQNFWRDYLIETHPIAYRDNQCVHSDATSGVDDLRYAQKDWALEQKKPADQRDPNVTEQLHQQLTGLADKLGVPHSVVLTGEEMSDATYLRLFGDSLDDENELSRRLTRATLNLPGQ</sequence>
<dbReference type="SUPFAM" id="SSF52058">
    <property type="entry name" value="L domain-like"/>
    <property type="match status" value="1"/>
</dbReference>
<evidence type="ECO:0000313" key="9">
    <source>
        <dbReference type="EMBL" id="MPR01087.1"/>
    </source>
</evidence>
<dbReference type="Gene3D" id="3.80.10.10">
    <property type="entry name" value="Ribonuclease Inhibitor"/>
    <property type="match status" value="1"/>
</dbReference>
<reference evidence="9 10" key="2">
    <citation type="journal article" date="2023" name="Plant Pathol.">
        <title>Dismantling and reorganizing Pseudomonas marginalis sensu#lato.</title>
        <authorList>
            <person name="Sawada H."/>
            <person name="Fujikawa T."/>
            <person name="Satou M."/>
        </authorList>
    </citation>
    <scope>NUCLEOTIDE SEQUENCE [LARGE SCALE GENOMIC DNA]</scope>
    <source>
        <strain evidence="9 10">MAFF 212408</strain>
    </source>
</reference>
<dbReference type="EMBL" id="VUAZ01000013">
    <property type="protein sequence ID" value="MPR01087.1"/>
    <property type="molecule type" value="Genomic_DNA"/>
</dbReference>
<keyword evidence="5" id="KW-0843">Virulence</keyword>
<feature type="compositionally biased region" description="Basic and acidic residues" evidence="7">
    <location>
        <begin position="548"/>
        <end position="558"/>
    </location>
</feature>
<dbReference type="SMART" id="SM00369">
    <property type="entry name" value="LRR_TYP"/>
    <property type="match status" value="2"/>
</dbReference>
<dbReference type="Proteomes" id="UP000326112">
    <property type="component" value="Unassembled WGS sequence"/>
</dbReference>
<feature type="active site" description="Glycyl thioester intermediate" evidence="6">
    <location>
        <position position="1431"/>
    </location>
</feature>
<name>A0A5N7KFW4_9PSED</name>
<keyword evidence="6" id="KW-1035">Host cytoplasm</keyword>
<proteinExistence type="inferred from homology"/>
<dbReference type="PANTHER" id="PTHR48051:SF1">
    <property type="entry name" value="RAS SUPPRESSOR PROTEIN 1"/>
    <property type="match status" value="1"/>
</dbReference>
<comment type="similarity">
    <text evidence="6">Belongs to the LRR-containing bacterial E3 ligase family.</text>
</comment>
<evidence type="ECO:0000256" key="1">
    <source>
        <dbReference type="ARBA" id="ARBA00000900"/>
    </source>
</evidence>
<accession>A0A5N7KFW4</accession>
<organism evidence="9 10">
    <name type="scientific">Pseudomonas kitaguniensis</name>
    <dbReference type="NCBI Taxonomy" id="2607908"/>
    <lineage>
        <taxon>Bacteria</taxon>
        <taxon>Pseudomonadati</taxon>
        <taxon>Pseudomonadota</taxon>
        <taxon>Gammaproteobacteria</taxon>
        <taxon>Pseudomonadales</taxon>
        <taxon>Pseudomonadaceae</taxon>
        <taxon>Pseudomonas</taxon>
    </lineage>
</organism>
<keyword evidence="4" id="KW-0677">Repeat</keyword>
<dbReference type="Pfam" id="PF14496">
    <property type="entry name" value="NEL"/>
    <property type="match status" value="1"/>
</dbReference>
<keyword evidence="6" id="KW-0833">Ubl conjugation pathway</keyword>
<reference evidence="9 10" key="1">
    <citation type="journal article" date="2020" name="Int. J. Syst. Evol. Microbiol.">
        <title>Pseudomonas kitaguniensis sp. nov., a pathogen causing bacterial rot of Welsh onion in Japan.</title>
        <authorList>
            <person name="Sawada H."/>
            <person name="Fujikawa T."/>
            <person name="Nishiwaki Y."/>
            <person name="Horita H."/>
        </authorList>
    </citation>
    <scope>NUCLEOTIDE SEQUENCE [LARGE SCALE GENOMIC DNA]</scope>
    <source>
        <strain evidence="9 10">MAFF 212408</strain>
    </source>
</reference>
<dbReference type="Pfam" id="PF20178">
    <property type="entry name" value="ToxA_N"/>
    <property type="match status" value="1"/>
</dbReference>
<evidence type="ECO:0000256" key="4">
    <source>
        <dbReference type="ARBA" id="ARBA00022737"/>
    </source>
</evidence>
<comment type="caution">
    <text evidence="9">The sequence shown here is derived from an EMBL/GenBank/DDBJ whole genome shotgun (WGS) entry which is preliminary data.</text>
</comment>
<evidence type="ECO:0000256" key="3">
    <source>
        <dbReference type="ARBA" id="ARBA00022614"/>
    </source>
</evidence>
<dbReference type="InterPro" id="IPR046673">
    <property type="entry name" value="ToxA_N"/>
</dbReference>
<dbReference type="PANTHER" id="PTHR48051">
    <property type="match status" value="1"/>
</dbReference>
<evidence type="ECO:0000256" key="2">
    <source>
        <dbReference type="ARBA" id="ARBA00012483"/>
    </source>
</evidence>
<comment type="catalytic activity">
    <reaction evidence="1">
        <text>S-ubiquitinyl-[E2 ubiquitin-conjugating enzyme]-L-cysteine + [acceptor protein]-L-lysine = [E2 ubiquitin-conjugating enzyme]-L-cysteine + N(6)-ubiquitinyl-[acceptor protein]-L-lysine.</text>
        <dbReference type="EC" id="2.3.2.27"/>
    </reaction>
</comment>
<feature type="domain" description="NEL" evidence="8">
    <location>
        <begin position="1334"/>
        <end position="1664"/>
    </location>
</feature>
<dbReference type="PROSITE" id="PS52053">
    <property type="entry name" value="NEL"/>
    <property type="match status" value="1"/>
</dbReference>
<protein>
    <recommendedName>
        <fullName evidence="2">RING-type E3 ubiquitin transferase</fullName>
        <ecNumber evidence="2">2.3.2.27</ecNumber>
    </recommendedName>
</protein>
<keyword evidence="6" id="KW-0832">Ubl conjugation</keyword>
<keyword evidence="6" id="KW-0808">Transferase</keyword>
<dbReference type="InterPro" id="IPR029487">
    <property type="entry name" value="NEL_dom"/>
</dbReference>
<dbReference type="InterPro" id="IPR003591">
    <property type="entry name" value="Leu-rich_rpt_typical-subtyp"/>
</dbReference>
<dbReference type="EC" id="2.3.2.27" evidence="2"/>
<evidence type="ECO:0000256" key="5">
    <source>
        <dbReference type="ARBA" id="ARBA00023026"/>
    </source>
</evidence>
<dbReference type="InterPro" id="IPR050216">
    <property type="entry name" value="LRR_domain-containing"/>
</dbReference>
<dbReference type="RefSeq" id="WP_152745397.1">
    <property type="nucleotide sequence ID" value="NZ_VUAZ01000013.1"/>
</dbReference>
<evidence type="ECO:0000259" key="8">
    <source>
        <dbReference type="PROSITE" id="PS52053"/>
    </source>
</evidence>
<evidence type="ECO:0000256" key="7">
    <source>
        <dbReference type="SAM" id="MobiDB-lite"/>
    </source>
</evidence>
<comment type="PTM">
    <text evidence="6">Ubiquitinated in the presence of host E1 ubiquitin-activating enzyme, E2 ubiquitin-conjugating enzyme and ubiquitin.</text>
</comment>